<reference evidence="1 2" key="1">
    <citation type="submission" date="2019-03" db="EMBL/GenBank/DDBJ databases">
        <title>Diversity of the mouse oral microbiome.</title>
        <authorList>
            <person name="Joseph S."/>
            <person name="Aduse-Opoku J."/>
            <person name="Curtis M."/>
            <person name="Wade W."/>
            <person name="Hashim A."/>
        </authorList>
    </citation>
    <scope>NUCLEOTIDE SEQUENCE [LARGE SCALE GENOMIC DNA]</scope>
    <source>
        <strain evidence="1 2">P1012</strain>
    </source>
</reference>
<proteinExistence type="predicted"/>
<gene>
    <name evidence="1" type="ORF">E4U02_01525</name>
</gene>
<dbReference type="Proteomes" id="UP000298358">
    <property type="component" value="Unassembled WGS sequence"/>
</dbReference>
<comment type="caution">
    <text evidence="1">The sequence shown here is derived from an EMBL/GenBank/DDBJ whole genome shotgun (WGS) entry which is preliminary data.</text>
</comment>
<keyword evidence="2" id="KW-1185">Reference proteome</keyword>
<sequence>MDLFGETRAAYRDFARYAAGASETFADWALAAADDDRVLAWLDELPPLKRQPNLVFAAARRHGVPAPEPYDGLRDALLGDDGPAIRETILTHATQTNEAGRLGTLLPALALAAGQRPLALIEVGASAGLCLLPDRWAYRWRTPSGERTLGAPGEPELVTEVTGPAPLPVERPEVLWRRGLDLDPIDVRDGDQVRWLETLVWPEQHDRLARLRAGVALARRDPPPVVRGDLRADLDALIRQAHEETDGSAAVVVFHSVVLMYLDEQDRRAFAADMRERVAEGRCRWVGLEPPGVVPGMSADAPPAQLLLGIDGEHVAFADQHGRSLHWLD</sequence>
<protein>
    <submittedName>
        <fullName evidence="1">DUF2332 domain-containing protein</fullName>
    </submittedName>
</protein>
<dbReference type="Pfam" id="PF10094">
    <property type="entry name" value="DUF2332"/>
    <property type="match status" value="1"/>
</dbReference>
<accession>A0A4Y9FYB5</accession>
<organism evidence="1 2">
    <name type="scientific">Microbacterium paludicola</name>
    <dbReference type="NCBI Taxonomy" id="300019"/>
    <lineage>
        <taxon>Bacteria</taxon>
        <taxon>Bacillati</taxon>
        <taxon>Actinomycetota</taxon>
        <taxon>Actinomycetes</taxon>
        <taxon>Micrococcales</taxon>
        <taxon>Microbacteriaceae</taxon>
        <taxon>Microbacterium</taxon>
    </lineage>
</organism>
<name>A0A4Y9FYB5_9MICO</name>
<evidence type="ECO:0000313" key="1">
    <source>
        <dbReference type="EMBL" id="TFU34359.1"/>
    </source>
</evidence>
<dbReference type="RefSeq" id="WP_135112469.1">
    <property type="nucleotide sequence ID" value="NZ_JADGLL010000002.1"/>
</dbReference>
<evidence type="ECO:0000313" key="2">
    <source>
        <dbReference type="Proteomes" id="UP000298358"/>
    </source>
</evidence>
<dbReference type="AlphaFoldDB" id="A0A4Y9FYB5"/>
<dbReference type="EMBL" id="SPQB01000002">
    <property type="protein sequence ID" value="TFU34359.1"/>
    <property type="molecule type" value="Genomic_DNA"/>
</dbReference>
<dbReference type="OrthoDB" id="8899077at2"/>
<dbReference type="InterPro" id="IPR011200">
    <property type="entry name" value="UCP012608"/>
</dbReference>